<dbReference type="Proteomes" id="UP000887576">
    <property type="component" value="Unplaced"/>
</dbReference>
<evidence type="ECO:0000313" key="1">
    <source>
        <dbReference type="Proteomes" id="UP000887576"/>
    </source>
</evidence>
<proteinExistence type="predicted"/>
<sequence>MWKFLLFQLGKNTQKLVIDSTEITNDLYRGLMENKGLALEIRSPFNASLGSLFSDIKITELDCDCTFFKNLDDYGAQLSLQSLTLSGNYTASDLTSFFHLTNWITETLNLNFSSLYFDEFIVEKSQFSSQLQYVKNLHFTVDSGENNDGAFYEFMTKLSQLFPNVENVSCNYKTVRTLSGGPDGMLGPHPQDYKERFDQFIQKLTTLHCKYQLFVSREAQYDFTCFNDHESGLFKDYVNSMDEVFHEYSKIEDDEGYTEFKSSSQLNSNIFLNISVVVHGSQLNSNVFLNISVVIHGVELGEEEYQQVLWDAGLDDHDDFLDDDDYVDGDDYDDDYY</sequence>
<organism evidence="1 2">
    <name type="scientific">Panagrolaimus sp. JU765</name>
    <dbReference type="NCBI Taxonomy" id="591449"/>
    <lineage>
        <taxon>Eukaryota</taxon>
        <taxon>Metazoa</taxon>
        <taxon>Ecdysozoa</taxon>
        <taxon>Nematoda</taxon>
        <taxon>Chromadorea</taxon>
        <taxon>Rhabditida</taxon>
        <taxon>Tylenchina</taxon>
        <taxon>Panagrolaimomorpha</taxon>
        <taxon>Panagrolaimoidea</taxon>
        <taxon>Panagrolaimidae</taxon>
        <taxon>Panagrolaimus</taxon>
    </lineage>
</organism>
<evidence type="ECO:0000313" key="2">
    <source>
        <dbReference type="WBParaSite" id="JU765_v2.g7692.t2"/>
    </source>
</evidence>
<dbReference type="WBParaSite" id="JU765_v2.g7692.t2">
    <property type="protein sequence ID" value="JU765_v2.g7692.t2"/>
    <property type="gene ID" value="JU765_v2.g7692"/>
</dbReference>
<protein>
    <submittedName>
        <fullName evidence="2">Uncharacterized protein</fullName>
    </submittedName>
</protein>
<name>A0AC34RKD1_9BILA</name>
<accession>A0AC34RKD1</accession>
<reference evidence="2" key="1">
    <citation type="submission" date="2022-11" db="UniProtKB">
        <authorList>
            <consortium name="WormBaseParasite"/>
        </authorList>
    </citation>
    <scope>IDENTIFICATION</scope>
</reference>